<protein>
    <submittedName>
        <fullName evidence="1">Uncharacterized protein</fullName>
    </submittedName>
</protein>
<proteinExistence type="predicted"/>
<dbReference type="Proteomes" id="UP000191418">
    <property type="component" value="Unassembled WGS sequence"/>
</dbReference>
<dbReference type="EMBL" id="MTSM01000061">
    <property type="protein sequence ID" value="OPX54070.1"/>
    <property type="molecule type" value="Genomic_DNA"/>
</dbReference>
<comment type="caution">
    <text evidence="1">The sequence shown here is derived from an EMBL/GenBank/DDBJ whole genome shotgun (WGS) entry which is preliminary data.</text>
</comment>
<gene>
    <name evidence="1" type="ORF">BTE48_16155</name>
</gene>
<dbReference type="AlphaFoldDB" id="A0A1V4T2B0"/>
<organism evidence="1 2">
    <name type="scientific">Oceanospirillum multiglobuliferum</name>
    <dbReference type="NCBI Taxonomy" id="64969"/>
    <lineage>
        <taxon>Bacteria</taxon>
        <taxon>Pseudomonadati</taxon>
        <taxon>Pseudomonadota</taxon>
        <taxon>Gammaproteobacteria</taxon>
        <taxon>Oceanospirillales</taxon>
        <taxon>Oceanospirillaceae</taxon>
        <taxon>Oceanospirillum</taxon>
    </lineage>
</organism>
<evidence type="ECO:0000313" key="1">
    <source>
        <dbReference type="EMBL" id="OPX54070.1"/>
    </source>
</evidence>
<accession>A0A1V4T2B0</accession>
<sequence length="47" mass="5550">MEYYSAVKNNDLMKFAGKWMELENIILTEVTQTQKDKHSIYSLMSGY</sequence>
<evidence type="ECO:0000313" key="2">
    <source>
        <dbReference type="Proteomes" id="UP000191418"/>
    </source>
</evidence>
<reference evidence="1 2" key="1">
    <citation type="submission" date="2017-01" db="EMBL/GenBank/DDBJ databases">
        <title>Genome Sequencing of a Marine Spirillum, Oceanospirillum multiglobuliferum ATCC 33336, from Japan.</title>
        <authorList>
            <person name="Carney J.G."/>
            <person name="Trachtenberg A.M."/>
            <person name="Rheaume B.A."/>
            <person name="Linnane J.D."/>
            <person name="Pitts N.L."/>
            <person name="Mykles D.L."/>
            <person name="Maclea K.S."/>
        </authorList>
    </citation>
    <scope>NUCLEOTIDE SEQUENCE [LARGE SCALE GENOMIC DNA]</scope>
    <source>
        <strain evidence="1 2">ATCC 33336</strain>
    </source>
</reference>
<name>A0A1V4T2B0_9GAMM</name>
<keyword evidence="2" id="KW-1185">Reference proteome</keyword>